<dbReference type="Proteomes" id="UP000296049">
    <property type="component" value="Unassembled WGS sequence"/>
</dbReference>
<protein>
    <submittedName>
        <fullName evidence="1">Uncharacterized protein</fullName>
    </submittedName>
</protein>
<accession>R0JK83</accession>
<dbReference type="AlphaFoldDB" id="R0JK83"/>
<gene>
    <name evidence="1" type="ORF">Anapl_15725</name>
</gene>
<reference evidence="2" key="1">
    <citation type="journal article" date="2013" name="Nat. Genet.">
        <title>The duck genome and transcriptome provide insight into an avian influenza virus reservoir species.</title>
        <authorList>
            <person name="Huang Y."/>
            <person name="Li Y."/>
            <person name="Burt D.W."/>
            <person name="Chen H."/>
            <person name="Zhang Y."/>
            <person name="Qian W."/>
            <person name="Kim H."/>
            <person name="Gan S."/>
            <person name="Zhao Y."/>
            <person name="Li J."/>
            <person name="Yi K."/>
            <person name="Feng H."/>
            <person name="Zhu P."/>
            <person name="Li B."/>
            <person name="Liu Q."/>
            <person name="Fairley S."/>
            <person name="Magor K.E."/>
            <person name="Du Z."/>
            <person name="Hu X."/>
            <person name="Goodman L."/>
            <person name="Tafer H."/>
            <person name="Vignal A."/>
            <person name="Lee T."/>
            <person name="Kim K.W."/>
            <person name="Sheng Z."/>
            <person name="An Y."/>
            <person name="Searle S."/>
            <person name="Herrero J."/>
            <person name="Groenen M.A."/>
            <person name="Crooijmans R.P."/>
            <person name="Faraut T."/>
            <person name="Cai Q."/>
            <person name="Webster R.G."/>
            <person name="Aldridge J.R."/>
            <person name="Warren W.C."/>
            <person name="Bartschat S."/>
            <person name="Kehr S."/>
            <person name="Marz M."/>
            <person name="Stadler P.F."/>
            <person name="Smith J."/>
            <person name="Kraus R.H."/>
            <person name="Zhao Y."/>
            <person name="Ren L."/>
            <person name="Fei J."/>
            <person name="Morisson M."/>
            <person name="Kaiser P."/>
            <person name="Griffin D.K."/>
            <person name="Rao M."/>
            <person name="Pitel F."/>
            <person name="Wang J."/>
            <person name="Li N."/>
        </authorList>
    </citation>
    <scope>NUCLEOTIDE SEQUENCE [LARGE SCALE GENOMIC DNA]</scope>
</reference>
<name>R0JK83_ANAPL</name>
<sequence length="214" mass="23691">MLLWQEATANQEELNDKLLSRKLSSYLKLLLGSSGRLTGSLTLCTHRDFCRSALNRVSPKHLGTGGNQKELLLLLLLAATTTPDVLVLPKRRREGEEEEEEVMVVVVLVVGGFFNPNSSTNILHQSTELTPDCSKVPFGKTSQSATVPFGLGEHEARRRAGTGALRALIRWAWPCCRAPTCSCSSNWWNRQRLLPHSQQSADGWDNALGKHDCN</sequence>
<evidence type="ECO:0000313" key="2">
    <source>
        <dbReference type="Proteomes" id="UP000296049"/>
    </source>
</evidence>
<proteinExistence type="predicted"/>
<organism evidence="1 2">
    <name type="scientific">Anas platyrhynchos</name>
    <name type="common">Mallard</name>
    <name type="synonym">Anas boschas</name>
    <dbReference type="NCBI Taxonomy" id="8839"/>
    <lineage>
        <taxon>Eukaryota</taxon>
        <taxon>Metazoa</taxon>
        <taxon>Chordata</taxon>
        <taxon>Craniata</taxon>
        <taxon>Vertebrata</taxon>
        <taxon>Euteleostomi</taxon>
        <taxon>Archelosauria</taxon>
        <taxon>Archosauria</taxon>
        <taxon>Dinosauria</taxon>
        <taxon>Saurischia</taxon>
        <taxon>Theropoda</taxon>
        <taxon>Coelurosauria</taxon>
        <taxon>Aves</taxon>
        <taxon>Neognathae</taxon>
        <taxon>Galloanserae</taxon>
        <taxon>Anseriformes</taxon>
        <taxon>Anatidae</taxon>
        <taxon>Anatinae</taxon>
        <taxon>Anas</taxon>
    </lineage>
</organism>
<dbReference type="EMBL" id="KB743692">
    <property type="protein sequence ID" value="EOA97406.1"/>
    <property type="molecule type" value="Genomic_DNA"/>
</dbReference>
<evidence type="ECO:0000313" key="1">
    <source>
        <dbReference type="EMBL" id="EOA97406.1"/>
    </source>
</evidence>
<keyword evidence="2" id="KW-1185">Reference proteome</keyword>